<name>A0ABU9D9L6_9PROT</name>
<evidence type="ECO:0000259" key="7">
    <source>
        <dbReference type="Pfam" id="PF02463"/>
    </source>
</evidence>
<dbReference type="HAMAP" id="MF_00365">
    <property type="entry name" value="RecF"/>
    <property type="match status" value="1"/>
</dbReference>
<dbReference type="InterPro" id="IPR001238">
    <property type="entry name" value="DNA-binding_RecF"/>
</dbReference>
<keyword evidence="3 6" id="KW-0547">Nucleotide-binding</keyword>
<reference evidence="8 9" key="1">
    <citation type="submission" date="2024-04" db="EMBL/GenBank/DDBJ databases">
        <authorList>
            <person name="Abashina T."/>
            <person name="Shaikin A."/>
        </authorList>
    </citation>
    <scope>NUCLEOTIDE SEQUENCE [LARGE SCALE GENOMIC DNA]</scope>
    <source>
        <strain evidence="8 9">AAFK</strain>
    </source>
</reference>
<proteinExistence type="inferred from homology"/>
<protein>
    <recommendedName>
        <fullName evidence="6">DNA replication and repair protein RecF</fullName>
    </recommendedName>
</protein>
<evidence type="ECO:0000256" key="6">
    <source>
        <dbReference type="HAMAP-Rule" id="MF_00365"/>
    </source>
</evidence>
<dbReference type="SUPFAM" id="SSF52540">
    <property type="entry name" value="P-loop containing nucleoside triphosphate hydrolases"/>
    <property type="match status" value="1"/>
</dbReference>
<comment type="similarity">
    <text evidence="6">Belongs to the RecF family.</text>
</comment>
<evidence type="ECO:0000256" key="3">
    <source>
        <dbReference type="ARBA" id="ARBA00022741"/>
    </source>
</evidence>
<evidence type="ECO:0000313" key="8">
    <source>
        <dbReference type="EMBL" id="MEK8089641.1"/>
    </source>
</evidence>
<accession>A0ABU9D9L6</accession>
<comment type="function">
    <text evidence="6">The RecF protein is involved in DNA metabolism; it is required for DNA replication and normal SOS inducibility. RecF binds preferentially to single-stranded, linear DNA. It also seems to bind ATP.</text>
</comment>
<dbReference type="InterPro" id="IPR027417">
    <property type="entry name" value="P-loop_NTPase"/>
</dbReference>
<dbReference type="Proteomes" id="UP001446205">
    <property type="component" value="Unassembled WGS sequence"/>
</dbReference>
<dbReference type="PANTHER" id="PTHR32182">
    <property type="entry name" value="DNA REPLICATION AND REPAIR PROTEIN RECF"/>
    <property type="match status" value="1"/>
</dbReference>
<keyword evidence="5 6" id="KW-0238">DNA-binding</keyword>
<dbReference type="RefSeq" id="WP_341370694.1">
    <property type="nucleotide sequence ID" value="NZ_JBBPCO010000006.1"/>
</dbReference>
<keyword evidence="6" id="KW-0227">DNA damage</keyword>
<evidence type="ECO:0000256" key="5">
    <source>
        <dbReference type="ARBA" id="ARBA00023125"/>
    </source>
</evidence>
<keyword evidence="1 6" id="KW-0963">Cytoplasm</keyword>
<keyword evidence="4 6" id="KW-0067">ATP-binding</keyword>
<dbReference type="NCBIfam" id="TIGR00611">
    <property type="entry name" value="recf"/>
    <property type="match status" value="1"/>
</dbReference>
<gene>
    <name evidence="6 8" type="primary">recF</name>
    <name evidence="8" type="ORF">WOB96_07660</name>
</gene>
<keyword evidence="2 6" id="KW-0235">DNA replication</keyword>
<comment type="subcellular location">
    <subcellularLocation>
        <location evidence="6">Cytoplasm</location>
    </subcellularLocation>
</comment>
<evidence type="ECO:0000313" key="9">
    <source>
        <dbReference type="Proteomes" id="UP001446205"/>
    </source>
</evidence>
<dbReference type="Pfam" id="PF02463">
    <property type="entry name" value="SMC_N"/>
    <property type="match status" value="1"/>
</dbReference>
<feature type="binding site" evidence="6">
    <location>
        <begin position="30"/>
        <end position="37"/>
    </location>
    <ligand>
        <name>ATP</name>
        <dbReference type="ChEBI" id="CHEBI:30616"/>
    </ligand>
</feature>
<dbReference type="Gene3D" id="1.20.1050.90">
    <property type="entry name" value="RecF/RecN/SMC, N-terminal domain"/>
    <property type="match status" value="1"/>
</dbReference>
<dbReference type="InterPro" id="IPR003395">
    <property type="entry name" value="RecF/RecN/SMC_N"/>
</dbReference>
<dbReference type="InterPro" id="IPR042174">
    <property type="entry name" value="RecF_2"/>
</dbReference>
<dbReference type="PANTHER" id="PTHR32182:SF0">
    <property type="entry name" value="DNA REPLICATION AND REPAIR PROTEIN RECF"/>
    <property type="match status" value="1"/>
</dbReference>
<dbReference type="EMBL" id="JBBPCO010000006">
    <property type="protein sequence ID" value="MEK8089641.1"/>
    <property type="molecule type" value="Genomic_DNA"/>
</dbReference>
<evidence type="ECO:0000256" key="2">
    <source>
        <dbReference type="ARBA" id="ARBA00022705"/>
    </source>
</evidence>
<keyword evidence="6" id="KW-0742">SOS response</keyword>
<feature type="domain" description="RecF/RecN/SMC N-terminal" evidence="7">
    <location>
        <begin position="5"/>
        <end position="341"/>
    </location>
</feature>
<organism evidence="8 9">
    <name type="scientific">Thermithiobacillus plumbiphilus</name>
    <dbReference type="NCBI Taxonomy" id="1729899"/>
    <lineage>
        <taxon>Bacteria</taxon>
        <taxon>Pseudomonadati</taxon>
        <taxon>Pseudomonadota</taxon>
        <taxon>Acidithiobacillia</taxon>
        <taxon>Acidithiobacillales</taxon>
        <taxon>Thermithiobacillaceae</taxon>
        <taxon>Thermithiobacillus</taxon>
    </lineage>
</organism>
<sequence>MHLALVHIQNLRCLQDLRFKPGPRWNWLLGNNGQGKTSVLEGIFMLGTGNSFRDRGEGMIRLTATEMLVFGEIEGDGKHHRVGILRDRHTRTIKIDGQVVDSAWRLLEIMPILAMTADNSQILSDSPQQRRRLLDWGLFHVEPRYGELLQGFRRALRQRNAWLKSRPAGNNPWDRPFLDFGLGLEQLRQDYISALTPYFTETLAQFGREKTEDASLQLLSGWSRQKSLETALEQDARRDLDAGFTHSGPHRADLTFKWQEWPAAQILSRGQIKLWSYAFRLAQLRYLRAQRGIRAVVLLDDFGAELDPDAREALLQTLQGMELQVFATVTHQSQIPAGASSDAQVFGLEAGNIRLIEGKAA</sequence>
<dbReference type="Gene3D" id="3.40.50.300">
    <property type="entry name" value="P-loop containing nucleotide triphosphate hydrolases"/>
    <property type="match status" value="1"/>
</dbReference>
<evidence type="ECO:0000256" key="4">
    <source>
        <dbReference type="ARBA" id="ARBA00022840"/>
    </source>
</evidence>
<comment type="caution">
    <text evidence="8">The sequence shown here is derived from an EMBL/GenBank/DDBJ whole genome shotgun (WGS) entry which is preliminary data.</text>
</comment>
<keyword evidence="6" id="KW-0234">DNA repair</keyword>
<evidence type="ECO:0000256" key="1">
    <source>
        <dbReference type="ARBA" id="ARBA00022490"/>
    </source>
</evidence>
<keyword evidence="9" id="KW-1185">Reference proteome</keyword>